<dbReference type="PANTHER" id="PTHR20923">
    <property type="entry name" value="BAT4 PROTEIN-RELATED"/>
    <property type="match status" value="1"/>
</dbReference>
<sequence>RETGQIPSRDSGATPEAGPQEELEPEEQWRKEALQIYKRPSLASSAPKFVPAKVADGETIWFIQNVISAASASAPSSTTHIPFSILAEPSPSSSSATPTPAPSLADILKRDPPPTTGEAKFRPPVWVAMDPRNKGFGMLQRSGWNEGEALGPYAARVAQKKADTDVSAILGGSDAESEDRGMGWKGKGKERAITVEYVQVPATNGAKGKKRMRAEDAFEDDEVVEMKMVEMTKKAEEVENGTSHAPSGSTQAVTRLEVKQEELDEQDLDEYNAELHTEASLHEAYPQGHGGTALLTPISTILKTDRLGIGLKPKLTSSAVTKGAYRVPVLKDTRRNQARIQSNSNSRSAKGSRVTNTQGVLDEIKRREAEEKRDREVWGRGRKGKERKRRREEVERKGLLAYMNE</sequence>
<feature type="region of interest" description="Disordered" evidence="1">
    <location>
        <begin position="333"/>
        <end position="405"/>
    </location>
</feature>
<dbReference type="GO" id="GO:0003676">
    <property type="term" value="F:nucleic acid binding"/>
    <property type="evidence" value="ECO:0007669"/>
    <property type="project" value="InterPro"/>
</dbReference>
<evidence type="ECO:0000259" key="2">
    <source>
        <dbReference type="PROSITE" id="PS50174"/>
    </source>
</evidence>
<feature type="compositionally biased region" description="Basic and acidic residues" evidence="1">
    <location>
        <begin position="362"/>
        <end position="379"/>
    </location>
</feature>
<feature type="compositionally biased region" description="Basic residues" evidence="1">
    <location>
        <begin position="380"/>
        <end position="390"/>
    </location>
</feature>
<feature type="domain" description="G-patch" evidence="2">
    <location>
        <begin position="131"/>
        <end position="187"/>
    </location>
</feature>
<keyword evidence="4" id="KW-1185">Reference proteome</keyword>
<proteinExistence type="predicted"/>
<evidence type="ECO:0000313" key="4">
    <source>
        <dbReference type="Proteomes" id="UP000521943"/>
    </source>
</evidence>
<feature type="compositionally biased region" description="Low complexity" evidence="1">
    <location>
        <begin position="89"/>
        <end position="98"/>
    </location>
</feature>
<name>A0A8H6I3W4_9AGAR</name>
<feature type="region of interest" description="Disordered" evidence="1">
    <location>
        <begin position="1"/>
        <end position="28"/>
    </location>
</feature>
<feature type="region of interest" description="Disordered" evidence="1">
    <location>
        <begin position="88"/>
        <end position="121"/>
    </location>
</feature>
<feature type="compositionally biased region" description="Polar residues" evidence="1">
    <location>
        <begin position="338"/>
        <end position="359"/>
    </location>
</feature>
<dbReference type="InterPro" id="IPR039146">
    <property type="entry name" value="GPANK1"/>
</dbReference>
<dbReference type="OrthoDB" id="2538319at2759"/>
<accession>A0A8H6I3W4</accession>
<organism evidence="3 4">
    <name type="scientific">Ephemerocybe angulata</name>
    <dbReference type="NCBI Taxonomy" id="980116"/>
    <lineage>
        <taxon>Eukaryota</taxon>
        <taxon>Fungi</taxon>
        <taxon>Dikarya</taxon>
        <taxon>Basidiomycota</taxon>
        <taxon>Agaricomycotina</taxon>
        <taxon>Agaricomycetes</taxon>
        <taxon>Agaricomycetidae</taxon>
        <taxon>Agaricales</taxon>
        <taxon>Agaricineae</taxon>
        <taxon>Psathyrellaceae</taxon>
        <taxon>Ephemerocybe</taxon>
    </lineage>
</organism>
<dbReference type="PANTHER" id="PTHR20923:SF1">
    <property type="entry name" value="G PATCH DOMAIN AND ANKYRIN REPEAT-CONTAINING PROTEIN 1"/>
    <property type="match status" value="1"/>
</dbReference>
<protein>
    <recommendedName>
        <fullName evidence="2">G-patch domain-containing protein</fullName>
    </recommendedName>
</protein>
<comment type="caution">
    <text evidence="3">The sequence shown here is derived from an EMBL/GenBank/DDBJ whole genome shotgun (WGS) entry which is preliminary data.</text>
</comment>
<dbReference type="PROSITE" id="PS50174">
    <property type="entry name" value="G_PATCH"/>
    <property type="match status" value="1"/>
</dbReference>
<feature type="non-terminal residue" evidence="3">
    <location>
        <position position="405"/>
    </location>
</feature>
<dbReference type="EMBL" id="JACGCI010000022">
    <property type="protein sequence ID" value="KAF6757447.1"/>
    <property type="molecule type" value="Genomic_DNA"/>
</dbReference>
<evidence type="ECO:0000313" key="3">
    <source>
        <dbReference type="EMBL" id="KAF6757447.1"/>
    </source>
</evidence>
<dbReference type="Proteomes" id="UP000521943">
    <property type="component" value="Unassembled WGS sequence"/>
</dbReference>
<gene>
    <name evidence="3" type="ORF">DFP72DRAFT_891186</name>
</gene>
<dbReference type="InterPro" id="IPR000467">
    <property type="entry name" value="G_patch_dom"/>
</dbReference>
<dbReference type="AlphaFoldDB" id="A0A8H6I3W4"/>
<reference evidence="3 4" key="1">
    <citation type="submission" date="2020-07" db="EMBL/GenBank/DDBJ databases">
        <title>Comparative genomics of pyrophilous fungi reveals a link between fire events and developmental genes.</title>
        <authorList>
            <consortium name="DOE Joint Genome Institute"/>
            <person name="Steindorff A.S."/>
            <person name="Carver A."/>
            <person name="Calhoun S."/>
            <person name="Stillman K."/>
            <person name="Liu H."/>
            <person name="Lipzen A."/>
            <person name="Pangilinan J."/>
            <person name="Labutti K."/>
            <person name="Bruns T.D."/>
            <person name="Grigoriev I.V."/>
        </authorList>
    </citation>
    <scope>NUCLEOTIDE SEQUENCE [LARGE SCALE GENOMIC DNA]</scope>
    <source>
        <strain evidence="3 4">CBS 144469</strain>
    </source>
</reference>
<evidence type="ECO:0000256" key="1">
    <source>
        <dbReference type="SAM" id="MobiDB-lite"/>
    </source>
</evidence>